<dbReference type="GO" id="GO:0005737">
    <property type="term" value="C:cytoplasm"/>
    <property type="evidence" value="ECO:0007669"/>
    <property type="project" value="TreeGrafter"/>
</dbReference>
<evidence type="ECO:0000256" key="7">
    <source>
        <dbReference type="ARBA" id="ARBA00023157"/>
    </source>
</evidence>
<reference evidence="12" key="2">
    <citation type="submission" date="2020-10" db="UniProtKB">
        <authorList>
            <consortium name="WormBaseParasite"/>
        </authorList>
    </citation>
    <scope>IDENTIFICATION</scope>
</reference>
<protein>
    <submittedName>
        <fullName evidence="12">Lysosome membrane protein 2</fullName>
    </submittedName>
</protein>
<feature type="transmembrane region" description="Helical" evidence="10">
    <location>
        <begin position="472"/>
        <end position="493"/>
    </location>
</feature>
<dbReference type="GO" id="GO:0005886">
    <property type="term" value="C:plasma membrane"/>
    <property type="evidence" value="ECO:0007669"/>
    <property type="project" value="UniProtKB-SubCell"/>
</dbReference>
<comment type="similarity">
    <text evidence="2">Belongs to the CD36 family.</text>
</comment>
<feature type="transmembrane region" description="Helical" evidence="10">
    <location>
        <begin position="12"/>
        <end position="38"/>
    </location>
</feature>
<dbReference type="PRINTS" id="PR01610">
    <property type="entry name" value="CD36ANTIGEN"/>
</dbReference>
<keyword evidence="7" id="KW-1015">Disulfide bond</keyword>
<proteinExistence type="inferred from homology"/>
<keyword evidence="6 10" id="KW-0472">Membrane</keyword>
<evidence type="ECO:0000256" key="6">
    <source>
        <dbReference type="ARBA" id="ARBA00023136"/>
    </source>
</evidence>
<keyword evidence="5 10" id="KW-1133">Transmembrane helix</keyword>
<reference evidence="11" key="1">
    <citation type="journal article" date="2013" name="Genetics">
        <title>The draft genome and transcriptome of Panagrellus redivivus are shaped by the harsh demands of a free-living lifestyle.</title>
        <authorList>
            <person name="Srinivasan J."/>
            <person name="Dillman A.R."/>
            <person name="Macchietto M.G."/>
            <person name="Heikkinen L."/>
            <person name="Lakso M."/>
            <person name="Fracchia K.M."/>
            <person name="Antoshechkin I."/>
            <person name="Mortazavi A."/>
            <person name="Wong G."/>
            <person name="Sternberg P.W."/>
        </authorList>
    </citation>
    <scope>NUCLEOTIDE SEQUENCE [LARGE SCALE GENOMIC DNA]</scope>
    <source>
        <strain evidence="11">MT8872</strain>
    </source>
</reference>
<dbReference type="Proteomes" id="UP000492821">
    <property type="component" value="Unassembled WGS sequence"/>
</dbReference>
<comment type="subcellular location">
    <subcellularLocation>
        <location evidence="1">Cell membrane</location>
        <topology evidence="1">Multi-pass membrane protein</topology>
    </subcellularLocation>
</comment>
<dbReference type="InterPro" id="IPR002159">
    <property type="entry name" value="CD36_fam"/>
</dbReference>
<evidence type="ECO:0000256" key="3">
    <source>
        <dbReference type="ARBA" id="ARBA00022475"/>
    </source>
</evidence>
<evidence type="ECO:0000256" key="8">
    <source>
        <dbReference type="ARBA" id="ARBA00023170"/>
    </source>
</evidence>
<evidence type="ECO:0000256" key="9">
    <source>
        <dbReference type="ARBA" id="ARBA00023180"/>
    </source>
</evidence>
<keyword evidence="11" id="KW-1185">Reference proteome</keyword>
<name>A0A7E4VR75_PANRE</name>
<keyword evidence="3" id="KW-1003">Cell membrane</keyword>
<keyword evidence="9" id="KW-0325">Glycoprotein</keyword>
<keyword evidence="8" id="KW-0675">Receptor</keyword>
<dbReference type="WBParaSite" id="Pan_g24195.t1">
    <property type="protein sequence ID" value="Pan_g24195.t1"/>
    <property type="gene ID" value="Pan_g24195"/>
</dbReference>
<dbReference type="AlphaFoldDB" id="A0A7E4VR75"/>
<dbReference type="GO" id="GO:0005044">
    <property type="term" value="F:scavenger receptor activity"/>
    <property type="evidence" value="ECO:0007669"/>
    <property type="project" value="TreeGrafter"/>
</dbReference>
<evidence type="ECO:0000313" key="11">
    <source>
        <dbReference type="Proteomes" id="UP000492821"/>
    </source>
</evidence>
<sequence length="520" mass="59077">MDEKSRSIQLRKWHYVLIALLTLAVVGFTICLAILLSLSSLIEKNIRSQTFLEPGNPLFEKWTHPKYDMETRVWTFSVKNPDAILNDGKPIVKRLGPYVFDQVHKRHVHAIANQTVSYETTSHFQFNENKSCDECYLYNRVWIPNMIYQKFVEAASNPSMKAATAALLVQTPFLEVEVSELLFDGYADPFLDQVCSLPFVNFVCESVLDLPERIGFFYGKNGSSSGKFVVKDGHEDSNDIGQILSWEGNSELPENWWSSPEALEIRGSDGTLFRPYLQKDKPISVFVKDLCRSVDLHFKEEVDYKGVLAYRYIVDSNAFNNALPENKGFCNNNGKIFYDEQDPKCLPSGLLDISRCQKGEPPVVLSLPHFLHAADYVVNSVEGLDKSNAEEHEIQLDLEPRLGSLFRAVRRIQINVAMWKGKNLSIPGLNLSKFHNTIVPVLMVEDYIEMDQETFDYITEKLILTERLVRTITIAGMCAAGILVILAISLWLYKHGHFKVKYAVTAPKEDATPTKVNGKF</sequence>
<dbReference type="Pfam" id="PF01130">
    <property type="entry name" value="CD36"/>
    <property type="match status" value="1"/>
</dbReference>
<evidence type="ECO:0000256" key="1">
    <source>
        <dbReference type="ARBA" id="ARBA00004651"/>
    </source>
</evidence>
<evidence type="ECO:0000256" key="2">
    <source>
        <dbReference type="ARBA" id="ARBA00010532"/>
    </source>
</evidence>
<dbReference type="PANTHER" id="PTHR11923">
    <property type="entry name" value="SCAVENGER RECEPTOR CLASS B TYPE-1 SR-B1"/>
    <property type="match status" value="1"/>
</dbReference>
<organism evidence="11 12">
    <name type="scientific">Panagrellus redivivus</name>
    <name type="common">Microworm</name>
    <dbReference type="NCBI Taxonomy" id="6233"/>
    <lineage>
        <taxon>Eukaryota</taxon>
        <taxon>Metazoa</taxon>
        <taxon>Ecdysozoa</taxon>
        <taxon>Nematoda</taxon>
        <taxon>Chromadorea</taxon>
        <taxon>Rhabditida</taxon>
        <taxon>Tylenchina</taxon>
        <taxon>Panagrolaimomorpha</taxon>
        <taxon>Panagrolaimoidea</taxon>
        <taxon>Panagrolaimidae</taxon>
        <taxon>Panagrellus</taxon>
    </lineage>
</organism>
<dbReference type="PRINTS" id="PR01609">
    <property type="entry name" value="CD36FAMILY"/>
</dbReference>
<dbReference type="InterPro" id="IPR005428">
    <property type="entry name" value="CD36/SCARB1/SNMP1"/>
</dbReference>
<evidence type="ECO:0000256" key="5">
    <source>
        <dbReference type="ARBA" id="ARBA00022989"/>
    </source>
</evidence>
<keyword evidence="4 10" id="KW-0812">Transmembrane</keyword>
<evidence type="ECO:0000256" key="10">
    <source>
        <dbReference type="SAM" id="Phobius"/>
    </source>
</evidence>
<evidence type="ECO:0000256" key="4">
    <source>
        <dbReference type="ARBA" id="ARBA00022692"/>
    </source>
</evidence>
<evidence type="ECO:0000313" key="12">
    <source>
        <dbReference type="WBParaSite" id="Pan_g24195.t1"/>
    </source>
</evidence>
<accession>A0A7E4VR75</accession>
<dbReference type="PANTHER" id="PTHR11923:SF103">
    <property type="entry name" value="SCAVENGER RECEPTOR (CD36 FAMILY) RELATED"/>
    <property type="match status" value="1"/>
</dbReference>